<dbReference type="KEGG" id="fcz:IMF26_06430"/>
<dbReference type="PROSITE" id="PS50151">
    <property type="entry name" value="UVR"/>
    <property type="match status" value="1"/>
</dbReference>
<dbReference type="GO" id="GO:0008270">
    <property type="term" value="F:zinc ion binding"/>
    <property type="evidence" value="ECO:0007669"/>
    <property type="project" value="TreeGrafter"/>
</dbReference>
<dbReference type="GO" id="GO:1990169">
    <property type="term" value="P:stress response to copper ion"/>
    <property type="evidence" value="ECO:0007669"/>
    <property type="project" value="TreeGrafter"/>
</dbReference>
<dbReference type="Pfam" id="PF02151">
    <property type="entry name" value="UVR"/>
    <property type="match status" value="1"/>
</dbReference>
<evidence type="ECO:0000259" key="2">
    <source>
        <dbReference type="PROSITE" id="PS50151"/>
    </source>
</evidence>
<organism evidence="3">
    <name type="scientific">Candidatus Fermentithermobacillus carboniphilus</name>
    <dbReference type="NCBI Taxonomy" id="3085328"/>
    <lineage>
        <taxon>Bacteria</taxon>
        <taxon>Bacillati</taxon>
        <taxon>Bacillota</taxon>
        <taxon>Candidatus Fermentithermobacillia</taxon>
        <taxon>Candidatus Fermentithermobacillales</taxon>
        <taxon>Candidatus Fermentithermobacillaceae</taxon>
        <taxon>Candidatus Fermentithermobacillus</taxon>
    </lineage>
</organism>
<evidence type="ECO:0000256" key="1">
    <source>
        <dbReference type="SAM" id="Coils"/>
    </source>
</evidence>
<dbReference type="InterPro" id="IPR025542">
    <property type="entry name" value="YacH"/>
</dbReference>
<dbReference type="EMBL" id="CP062796">
    <property type="protein sequence ID" value="QUL97749.1"/>
    <property type="molecule type" value="Genomic_DNA"/>
</dbReference>
<evidence type="ECO:0000313" key="3">
    <source>
        <dbReference type="EMBL" id="QUL97749.1"/>
    </source>
</evidence>
<dbReference type="InterPro" id="IPR001943">
    <property type="entry name" value="UVR_dom"/>
</dbReference>
<dbReference type="PANTHER" id="PTHR38430:SF1">
    <property type="entry name" value="PROTEIN-ARGININE KINASE ACTIVATOR PROTEIN"/>
    <property type="match status" value="1"/>
</dbReference>
<feature type="domain" description="UVR" evidence="2">
    <location>
        <begin position="133"/>
        <end position="168"/>
    </location>
</feature>
<accession>A0AAT9L9N6</accession>
<dbReference type="PANTHER" id="PTHR38430">
    <property type="entry name" value="PROTEIN-ARGININE KINASE ACTIVATOR PROTEIN"/>
    <property type="match status" value="1"/>
</dbReference>
<feature type="coiled-coil region" evidence="1">
    <location>
        <begin position="129"/>
        <end position="168"/>
    </location>
</feature>
<reference evidence="3" key="1">
    <citation type="submission" date="2020-10" db="EMBL/GenBank/DDBJ databases">
        <authorList>
            <person name="Kadnikov V."/>
            <person name="Beletsky A.V."/>
            <person name="Mardanov A.V."/>
            <person name="Karnachuk O.V."/>
            <person name="Ravin N.V."/>
        </authorList>
    </citation>
    <scope>NUCLEOTIDE SEQUENCE</scope>
    <source>
        <strain evidence="3">Bu02</strain>
    </source>
</reference>
<gene>
    <name evidence="3" type="ORF">IMF26_06430</name>
</gene>
<dbReference type="SUPFAM" id="SSF46600">
    <property type="entry name" value="C-terminal UvrC-binding domain of UvrB"/>
    <property type="match status" value="1"/>
</dbReference>
<dbReference type="AlphaFoldDB" id="A0AAT9L9N6"/>
<dbReference type="InterPro" id="IPR036876">
    <property type="entry name" value="UVR_dom_sf"/>
</dbReference>
<dbReference type="PIRSF" id="PIRSF015034">
    <property type="entry name" value="YacH"/>
    <property type="match status" value="1"/>
</dbReference>
<name>A0AAT9L9N6_9FIRM</name>
<protein>
    <submittedName>
        <fullName evidence="3">UvrB/UvrC motif-containing protein</fullName>
    </submittedName>
</protein>
<sequence>MMCEECGKAPAVVHVEKIVNGNKMVLNLCRECAEKKGVLDMFFQPSFSINNLLSALLGSQEPALPTLELGKEETRCPICGMSYRDFARAGRLGCSRCYSVFETRLEPLLRRIHGSDKHVGKAPSKAGETARVRKEIEELKKELSIAVSREAYEKAAELRDKIRELEKKMRGNPA</sequence>
<dbReference type="GO" id="GO:0005507">
    <property type="term" value="F:copper ion binding"/>
    <property type="evidence" value="ECO:0007669"/>
    <property type="project" value="TreeGrafter"/>
</dbReference>
<keyword evidence="1" id="KW-0175">Coiled coil</keyword>
<dbReference type="GO" id="GO:0046870">
    <property type="term" value="F:cadmium ion binding"/>
    <property type="evidence" value="ECO:0007669"/>
    <property type="project" value="TreeGrafter"/>
</dbReference>
<reference evidence="3" key="2">
    <citation type="journal article" date="2023" name="Biology">
        <title>Prokaryotic Life Associated with Coal-Fire Gas Vents Revealed by Metagenomics.</title>
        <authorList>
            <person name="Kadnikov V.V."/>
            <person name="Mardanov A.V."/>
            <person name="Beletsky A.V."/>
            <person name="Karnachuk O.V."/>
            <person name="Ravin N.V."/>
        </authorList>
    </citation>
    <scope>NUCLEOTIDE SEQUENCE</scope>
    <source>
        <strain evidence="3">Bu02</strain>
    </source>
</reference>
<proteinExistence type="predicted"/>
<dbReference type="GO" id="GO:0050897">
    <property type="term" value="F:cobalt ion binding"/>
    <property type="evidence" value="ECO:0007669"/>
    <property type="project" value="TreeGrafter"/>
</dbReference>
<dbReference type="Gene3D" id="4.10.860.10">
    <property type="entry name" value="UVR domain"/>
    <property type="match status" value="1"/>
</dbReference>
<dbReference type="GO" id="GO:1990170">
    <property type="term" value="P:stress response to cadmium ion"/>
    <property type="evidence" value="ECO:0007669"/>
    <property type="project" value="TreeGrafter"/>
</dbReference>